<dbReference type="AlphaFoldDB" id="A0A1B8HN55"/>
<evidence type="ECO:0008006" key="3">
    <source>
        <dbReference type="Google" id="ProtNLM"/>
    </source>
</evidence>
<organism evidence="1 2">
    <name type="scientific">Morganella psychrotolerans</name>
    <dbReference type="NCBI Taxonomy" id="368603"/>
    <lineage>
        <taxon>Bacteria</taxon>
        <taxon>Pseudomonadati</taxon>
        <taxon>Pseudomonadota</taxon>
        <taxon>Gammaproteobacteria</taxon>
        <taxon>Enterobacterales</taxon>
        <taxon>Morganellaceae</taxon>
        <taxon>Morganella</taxon>
    </lineage>
</organism>
<reference evidence="1 2" key="1">
    <citation type="submission" date="2016-06" db="EMBL/GenBank/DDBJ databases">
        <authorList>
            <person name="Kjaerup R.B."/>
            <person name="Dalgaard T.S."/>
            <person name="Juul-Madsen H.R."/>
        </authorList>
    </citation>
    <scope>NUCLEOTIDE SEQUENCE [LARGE SCALE GENOMIC DNA]</scope>
    <source>
        <strain evidence="1 2">GCSL-Mp3</strain>
    </source>
</reference>
<dbReference type="RefSeq" id="WP_067421450.1">
    <property type="nucleotide sequence ID" value="NZ_LZEX01000002.1"/>
</dbReference>
<accession>A0A1B8HN55</accession>
<name>A0A1B8HN55_9GAMM</name>
<evidence type="ECO:0000313" key="2">
    <source>
        <dbReference type="Proteomes" id="UP000092247"/>
    </source>
</evidence>
<dbReference type="EMBL" id="LZEX01000002">
    <property type="protein sequence ID" value="OBU10752.1"/>
    <property type="molecule type" value="Genomic_DNA"/>
</dbReference>
<comment type="caution">
    <text evidence="1">The sequence shown here is derived from an EMBL/GenBank/DDBJ whole genome shotgun (WGS) entry which is preliminary data.</text>
</comment>
<gene>
    <name evidence="1" type="ORF">AYY17_14600</name>
</gene>
<protein>
    <recommendedName>
        <fullName evidence="3">Membrane fusion protein biotin-lipoyl like domain-containing protein</fullName>
    </recommendedName>
</protein>
<evidence type="ECO:0000313" key="1">
    <source>
        <dbReference type="EMBL" id="OBU10752.1"/>
    </source>
</evidence>
<dbReference type="Proteomes" id="UP000092247">
    <property type="component" value="Unassembled WGS sequence"/>
</dbReference>
<proteinExistence type="predicted"/>
<sequence>MSSHFLFCLLILNVLNDLMPTGRGRYYTRQINATGEVSAYPRAANVCVGVQGFITQQYVREGQAVRKNDPIYIIDINKATTSGVVSDNQRREIQNQLQCITDMIIPVMRQDHPGQISTRVIKIY</sequence>